<evidence type="ECO:0000259" key="3">
    <source>
        <dbReference type="Pfam" id="PF08044"/>
    </source>
</evidence>
<gene>
    <name evidence="4" type="ORF">Airi02_086220</name>
</gene>
<dbReference type="PANTHER" id="PTHR40763:SF4">
    <property type="entry name" value="DUF1707 DOMAIN-CONTAINING PROTEIN"/>
    <property type="match status" value="1"/>
</dbReference>
<feature type="transmembrane region" description="Helical" evidence="2">
    <location>
        <begin position="156"/>
        <end position="186"/>
    </location>
</feature>
<comment type="caution">
    <text evidence="4">The sequence shown here is derived from an EMBL/GenBank/DDBJ whole genome shotgun (WGS) entry which is preliminary data.</text>
</comment>
<dbReference type="Pfam" id="PF08044">
    <property type="entry name" value="DUF1707"/>
    <property type="match status" value="1"/>
</dbReference>
<dbReference type="Proteomes" id="UP001165074">
    <property type="component" value="Unassembled WGS sequence"/>
</dbReference>
<evidence type="ECO:0000313" key="4">
    <source>
        <dbReference type="EMBL" id="GLY90693.1"/>
    </source>
</evidence>
<feature type="compositionally biased region" description="Gly residues" evidence="1">
    <location>
        <begin position="117"/>
        <end position="128"/>
    </location>
</feature>
<protein>
    <recommendedName>
        <fullName evidence="3">DUF1707 domain-containing protein</fullName>
    </recommendedName>
</protein>
<feature type="region of interest" description="Disordered" evidence="1">
    <location>
        <begin position="107"/>
        <end position="132"/>
    </location>
</feature>
<keyword evidence="2" id="KW-0812">Transmembrane</keyword>
<dbReference type="AlphaFoldDB" id="A0A9W6SBV5"/>
<keyword evidence="2" id="KW-1133">Transmembrane helix</keyword>
<name>A0A9W6SBV5_9ACTN</name>
<organism evidence="4 5">
    <name type="scientific">Actinoallomurus iriomotensis</name>
    <dbReference type="NCBI Taxonomy" id="478107"/>
    <lineage>
        <taxon>Bacteria</taxon>
        <taxon>Bacillati</taxon>
        <taxon>Actinomycetota</taxon>
        <taxon>Actinomycetes</taxon>
        <taxon>Streptosporangiales</taxon>
        <taxon>Thermomonosporaceae</taxon>
        <taxon>Actinoallomurus</taxon>
    </lineage>
</organism>
<dbReference type="EMBL" id="BSTK01000017">
    <property type="protein sequence ID" value="GLY90693.1"/>
    <property type="molecule type" value="Genomic_DNA"/>
</dbReference>
<keyword evidence="5" id="KW-1185">Reference proteome</keyword>
<dbReference type="InterPro" id="IPR012551">
    <property type="entry name" value="DUF1707_SHOCT-like"/>
</dbReference>
<keyword evidence="2" id="KW-0472">Membrane</keyword>
<evidence type="ECO:0000256" key="2">
    <source>
        <dbReference type="SAM" id="Phobius"/>
    </source>
</evidence>
<sequence length="203" mass="21740">MSPEQLRVGDAERDEVTAALHEHFAQGRLTREELDERLTAALSARTVGDLRAITRDLPGALAATDTGARGRGPWELGTAYWGRGRFMAPWPRGGWGPHGRGPLVPATGDEEDDGPWAAGGGPPVGRGGPAWAAARGGWGPAWNGWGPPRGRPFGPLLLVALIITAVTGGWWVVLPLLACLWLAVAFRGLRGIRHARRHLIARR</sequence>
<accession>A0A9W6SBV5</accession>
<feature type="domain" description="DUF1707" evidence="3">
    <location>
        <begin position="6"/>
        <end position="58"/>
    </location>
</feature>
<dbReference type="RefSeq" id="WP_285581773.1">
    <property type="nucleotide sequence ID" value="NZ_BSTK01000017.1"/>
</dbReference>
<dbReference type="PANTHER" id="PTHR40763">
    <property type="entry name" value="MEMBRANE PROTEIN-RELATED"/>
    <property type="match status" value="1"/>
</dbReference>
<reference evidence="4" key="1">
    <citation type="submission" date="2023-03" db="EMBL/GenBank/DDBJ databases">
        <title>Actinoallomurus iriomotensis NBRC 103684.</title>
        <authorList>
            <person name="Ichikawa N."/>
            <person name="Sato H."/>
            <person name="Tonouchi N."/>
        </authorList>
    </citation>
    <scope>NUCLEOTIDE SEQUENCE</scope>
    <source>
        <strain evidence="4">NBRC 103684</strain>
    </source>
</reference>
<proteinExistence type="predicted"/>
<evidence type="ECO:0000256" key="1">
    <source>
        <dbReference type="SAM" id="MobiDB-lite"/>
    </source>
</evidence>
<evidence type="ECO:0000313" key="5">
    <source>
        <dbReference type="Proteomes" id="UP001165074"/>
    </source>
</evidence>